<dbReference type="PANTHER" id="PTHR40074:SF2">
    <property type="entry name" value="O-ACETYLTRANSFERASE WECH"/>
    <property type="match status" value="1"/>
</dbReference>
<evidence type="ECO:0000259" key="8">
    <source>
        <dbReference type="Pfam" id="PF01757"/>
    </source>
</evidence>
<feature type="domain" description="Acyltransferase 3" evidence="8">
    <location>
        <begin position="17"/>
        <end position="310"/>
    </location>
</feature>
<evidence type="ECO:0000256" key="6">
    <source>
        <dbReference type="ARBA" id="ARBA00023136"/>
    </source>
</evidence>
<feature type="transmembrane region" description="Helical" evidence="7">
    <location>
        <begin position="147"/>
        <end position="166"/>
    </location>
</feature>
<keyword evidence="3" id="KW-1003">Cell membrane</keyword>
<evidence type="ECO:0000256" key="4">
    <source>
        <dbReference type="ARBA" id="ARBA00022692"/>
    </source>
</evidence>
<evidence type="ECO:0000313" key="10">
    <source>
        <dbReference type="Proteomes" id="UP000001302"/>
    </source>
</evidence>
<feature type="transmembrane region" description="Helical" evidence="7">
    <location>
        <begin position="20"/>
        <end position="36"/>
    </location>
</feature>
<dbReference type="InterPro" id="IPR002656">
    <property type="entry name" value="Acyl_transf_3_dom"/>
</dbReference>
<evidence type="ECO:0000256" key="2">
    <source>
        <dbReference type="ARBA" id="ARBA00007400"/>
    </source>
</evidence>
<dbReference type="GO" id="GO:0009246">
    <property type="term" value="P:enterobacterial common antigen biosynthetic process"/>
    <property type="evidence" value="ECO:0007669"/>
    <property type="project" value="TreeGrafter"/>
</dbReference>
<evidence type="ECO:0000313" key="9">
    <source>
        <dbReference type="EMBL" id="ADM09427.1"/>
    </source>
</evidence>
<dbReference type="RefSeq" id="WP_013300401.1">
    <property type="nucleotide sequence ID" value="NC_014414.1"/>
</dbReference>
<feature type="transmembrane region" description="Helical" evidence="7">
    <location>
        <begin position="122"/>
        <end position="140"/>
    </location>
</feature>
<evidence type="ECO:0000256" key="5">
    <source>
        <dbReference type="ARBA" id="ARBA00022989"/>
    </source>
</evidence>
<protein>
    <recommendedName>
        <fullName evidence="8">Acyltransferase 3 domain-containing protein</fullName>
    </recommendedName>
</protein>
<reference evidence="9 10" key="2">
    <citation type="journal article" date="2011" name="J. Bacteriol.">
        <title>Complete genome sequence of strain HTCC2503T of Parvularcula bermudensis, the type species of the order "Parvularculales" in the class Alphaproteobacteria.</title>
        <authorList>
            <person name="Oh H.M."/>
            <person name="Kang I."/>
            <person name="Vergin K.L."/>
            <person name="Kang D."/>
            <person name="Rhee K.H."/>
            <person name="Giovannoni S.J."/>
            <person name="Cho J.C."/>
        </authorList>
    </citation>
    <scope>NUCLEOTIDE SEQUENCE [LARGE SCALE GENOMIC DNA]</scope>
    <source>
        <strain evidence="10">ATCC BAA-594 / HTCC2503 / KCTC 12087</strain>
    </source>
</reference>
<reference evidence="10" key="1">
    <citation type="submission" date="2010-08" db="EMBL/GenBank/DDBJ databases">
        <title>Genome sequence of Parvularcula bermudensis HTCC2503.</title>
        <authorList>
            <person name="Kang D.-M."/>
            <person name="Oh H.-M."/>
            <person name="Cho J.-C."/>
        </authorList>
    </citation>
    <scope>NUCLEOTIDE SEQUENCE [LARGE SCALE GENOMIC DNA]</scope>
    <source>
        <strain evidence="10">ATCC BAA-594 / HTCC2503 / KCTC 12087</strain>
    </source>
</reference>
<keyword evidence="6 7" id="KW-0472">Membrane</keyword>
<feature type="transmembrane region" description="Helical" evidence="7">
    <location>
        <begin position="80"/>
        <end position="102"/>
    </location>
</feature>
<gene>
    <name evidence="9" type="ordered locus">PB2503_06807</name>
</gene>
<feature type="transmembrane region" description="Helical" evidence="7">
    <location>
        <begin position="48"/>
        <end position="68"/>
    </location>
</feature>
<evidence type="ECO:0000256" key="3">
    <source>
        <dbReference type="ARBA" id="ARBA00022475"/>
    </source>
</evidence>
<dbReference type="STRING" id="314260.PB2503_06807"/>
<dbReference type="HOGENOM" id="CLU_055093_3_2_5"/>
<dbReference type="eggNOG" id="COG1835">
    <property type="taxonomic scope" value="Bacteria"/>
</dbReference>
<dbReference type="Proteomes" id="UP000001302">
    <property type="component" value="Chromosome"/>
</dbReference>
<evidence type="ECO:0000256" key="1">
    <source>
        <dbReference type="ARBA" id="ARBA00004651"/>
    </source>
</evidence>
<feature type="transmembrane region" description="Helical" evidence="7">
    <location>
        <begin position="206"/>
        <end position="225"/>
    </location>
</feature>
<feature type="transmembrane region" description="Helical" evidence="7">
    <location>
        <begin position="299"/>
        <end position="316"/>
    </location>
</feature>
<accession>E0TI88</accession>
<dbReference type="Pfam" id="PF01757">
    <property type="entry name" value="Acyl_transf_3"/>
    <property type="match status" value="1"/>
</dbReference>
<comment type="similarity">
    <text evidence="2">Belongs to the acyltransferase 3 family.</text>
</comment>
<dbReference type="KEGG" id="pbr:PB2503_06807"/>
<comment type="subcellular location">
    <subcellularLocation>
        <location evidence="1">Cell membrane</location>
        <topology evidence="1">Multi-pass membrane protein</topology>
    </subcellularLocation>
</comment>
<keyword evidence="10" id="KW-1185">Reference proteome</keyword>
<sequence>MTSGQGAHSDLTRREEGVDAGRLLAAIGVIAIHVGAYDELPYGAGELIRAFCRWCVPFFFIASGYFLVGRDGELRISLKGLSRLVRIFALSCVLFLPLHFLRYVETPIEGVGVEFLLLGTNYHLWFLSSLIMAQLFLAAYDRVEGGLISGVAVLILLGFVIVSYLAIEAPEFRKAEVIMRQLSGVSFVWIGVLIGRRRETLRLGRWLLTLTAALLVLTAIESWVLGRMHPPFADAELLATSCLLAPCLFLLAIRYGHRTPEWLSKMGREQSLLIYLLHPIVIVMAWKAITTGIIPRSSLLIYGITVVVLIPAIDIMRRKLGVIYRALMGGPIRSLDG</sequence>
<feature type="transmembrane region" description="Helical" evidence="7">
    <location>
        <begin position="178"/>
        <end position="194"/>
    </location>
</feature>
<organism evidence="9 10">
    <name type="scientific">Parvularcula bermudensis (strain ATCC BAA-594 / HTCC2503 / KCTC 12087)</name>
    <dbReference type="NCBI Taxonomy" id="314260"/>
    <lineage>
        <taxon>Bacteria</taxon>
        <taxon>Pseudomonadati</taxon>
        <taxon>Pseudomonadota</taxon>
        <taxon>Alphaproteobacteria</taxon>
        <taxon>Parvularculales</taxon>
        <taxon>Parvularculaceae</taxon>
        <taxon>Parvularcula</taxon>
    </lineage>
</organism>
<dbReference type="GO" id="GO:0005886">
    <property type="term" value="C:plasma membrane"/>
    <property type="evidence" value="ECO:0007669"/>
    <property type="project" value="UniProtKB-SubCell"/>
</dbReference>
<proteinExistence type="inferred from homology"/>
<evidence type="ECO:0000256" key="7">
    <source>
        <dbReference type="SAM" id="Phobius"/>
    </source>
</evidence>
<dbReference type="GO" id="GO:0016413">
    <property type="term" value="F:O-acetyltransferase activity"/>
    <property type="evidence" value="ECO:0007669"/>
    <property type="project" value="TreeGrafter"/>
</dbReference>
<feature type="transmembrane region" description="Helical" evidence="7">
    <location>
        <begin position="273"/>
        <end position="293"/>
    </location>
</feature>
<keyword evidence="4 7" id="KW-0812">Transmembrane</keyword>
<keyword evidence="5 7" id="KW-1133">Transmembrane helix</keyword>
<dbReference type="AlphaFoldDB" id="E0TI88"/>
<feature type="transmembrane region" description="Helical" evidence="7">
    <location>
        <begin position="237"/>
        <end position="253"/>
    </location>
</feature>
<dbReference type="OrthoDB" id="1072135at2"/>
<dbReference type="EMBL" id="CP002156">
    <property type="protein sequence ID" value="ADM09427.1"/>
    <property type="molecule type" value="Genomic_DNA"/>
</dbReference>
<name>E0TI88_PARBH</name>
<dbReference type="PANTHER" id="PTHR40074">
    <property type="entry name" value="O-ACETYLTRANSFERASE WECH"/>
    <property type="match status" value="1"/>
</dbReference>